<feature type="non-terminal residue" evidence="3">
    <location>
        <position position="1"/>
    </location>
</feature>
<sequence length="166" mass="18804">VYLRHLSPLLTLPTFTALWLTILEFLDKYLALSSDHLREAVPEMLKNMLLVMETTRVFHTAEGFTKLWSITWDRIDAFLPSLRHNVFRSHPPSEIHTWDTTTTTTCPATTTTTTTAAIATTTTTTTTDTTTVAAPTPPTAKVEEREEEQENHFAPLTLREQNAARY</sequence>
<dbReference type="Pfam" id="PF23325">
    <property type="entry name" value="TPR_28"/>
    <property type="match status" value="1"/>
</dbReference>
<feature type="compositionally biased region" description="Low complexity" evidence="1">
    <location>
        <begin position="124"/>
        <end position="134"/>
    </location>
</feature>
<dbReference type="EMBL" id="JARAKH010001579">
    <property type="protein sequence ID" value="KAK8372775.1"/>
    <property type="molecule type" value="Genomic_DNA"/>
</dbReference>
<keyword evidence="4" id="KW-1185">Reference proteome</keyword>
<feature type="domain" description="GBF1-like tetratricopeptide repeats" evidence="2">
    <location>
        <begin position="6"/>
        <end position="84"/>
    </location>
</feature>
<proteinExistence type="predicted"/>
<dbReference type="AlphaFoldDB" id="A0AAW0SBU3"/>
<dbReference type="Proteomes" id="UP001487740">
    <property type="component" value="Unassembled WGS sequence"/>
</dbReference>
<evidence type="ECO:0000256" key="1">
    <source>
        <dbReference type="SAM" id="MobiDB-lite"/>
    </source>
</evidence>
<organism evidence="3 4">
    <name type="scientific">Scylla paramamosain</name>
    <name type="common">Mud crab</name>
    <dbReference type="NCBI Taxonomy" id="85552"/>
    <lineage>
        <taxon>Eukaryota</taxon>
        <taxon>Metazoa</taxon>
        <taxon>Ecdysozoa</taxon>
        <taxon>Arthropoda</taxon>
        <taxon>Crustacea</taxon>
        <taxon>Multicrustacea</taxon>
        <taxon>Malacostraca</taxon>
        <taxon>Eumalacostraca</taxon>
        <taxon>Eucarida</taxon>
        <taxon>Decapoda</taxon>
        <taxon>Pleocyemata</taxon>
        <taxon>Brachyura</taxon>
        <taxon>Eubrachyura</taxon>
        <taxon>Portunoidea</taxon>
        <taxon>Portunidae</taxon>
        <taxon>Portuninae</taxon>
        <taxon>Scylla</taxon>
    </lineage>
</organism>
<protein>
    <recommendedName>
        <fullName evidence="2">GBF1-like tetratricopeptide repeats domain-containing protein</fullName>
    </recommendedName>
</protein>
<dbReference type="InterPro" id="IPR056604">
    <property type="entry name" value="GBF1-like_TPR"/>
</dbReference>
<comment type="caution">
    <text evidence="3">The sequence shown here is derived from an EMBL/GenBank/DDBJ whole genome shotgun (WGS) entry which is preliminary data.</text>
</comment>
<evidence type="ECO:0000313" key="4">
    <source>
        <dbReference type="Proteomes" id="UP001487740"/>
    </source>
</evidence>
<name>A0AAW0SBU3_SCYPA</name>
<accession>A0AAW0SBU3</accession>
<reference evidence="3 4" key="1">
    <citation type="submission" date="2023-03" db="EMBL/GenBank/DDBJ databases">
        <title>High-quality genome of Scylla paramamosain provides insights in environmental adaptation.</title>
        <authorList>
            <person name="Zhang L."/>
        </authorList>
    </citation>
    <scope>NUCLEOTIDE SEQUENCE [LARGE SCALE GENOMIC DNA]</scope>
    <source>
        <strain evidence="3">LZ_2023a</strain>
        <tissue evidence="3">Muscle</tissue>
    </source>
</reference>
<feature type="region of interest" description="Disordered" evidence="1">
    <location>
        <begin position="124"/>
        <end position="153"/>
    </location>
</feature>
<evidence type="ECO:0000259" key="2">
    <source>
        <dbReference type="Pfam" id="PF23325"/>
    </source>
</evidence>
<evidence type="ECO:0000313" key="3">
    <source>
        <dbReference type="EMBL" id="KAK8372775.1"/>
    </source>
</evidence>
<gene>
    <name evidence="3" type="ORF">O3P69_015603</name>
</gene>